<keyword evidence="11" id="KW-1185">Reference proteome</keyword>
<feature type="binding site" evidence="7">
    <location>
        <position position="251"/>
    </location>
    <ligand>
        <name>Fe(3+)</name>
        <dbReference type="ChEBI" id="CHEBI:29034"/>
    </ligand>
</feature>
<dbReference type="AlphaFoldDB" id="A0A0S7BD98"/>
<evidence type="ECO:0000259" key="8">
    <source>
        <dbReference type="Pfam" id="PF01979"/>
    </source>
</evidence>
<dbReference type="RefSeq" id="WP_083522334.1">
    <property type="nucleotide sequence ID" value="NZ_DF967972.1"/>
</dbReference>
<feature type="binding site" evidence="7">
    <location>
        <position position="146"/>
    </location>
    <ligand>
        <name>N-formimidoyl-L-glutamate</name>
        <dbReference type="ChEBI" id="CHEBI:58928"/>
    </ligand>
</feature>
<dbReference type="GO" id="GO:0050480">
    <property type="term" value="F:imidazolonepropionase activity"/>
    <property type="evidence" value="ECO:0007669"/>
    <property type="project" value="UniProtKB-UniRule"/>
</dbReference>
<dbReference type="InterPro" id="IPR006680">
    <property type="entry name" value="Amidohydro-rel"/>
</dbReference>
<dbReference type="Gene3D" id="3.20.20.140">
    <property type="entry name" value="Metal-dependent hydrolases"/>
    <property type="match status" value="1"/>
</dbReference>
<dbReference type="PANTHER" id="PTHR42752">
    <property type="entry name" value="IMIDAZOLONEPROPIONASE"/>
    <property type="match status" value="1"/>
</dbReference>
<evidence type="ECO:0000256" key="2">
    <source>
        <dbReference type="ARBA" id="ARBA00022723"/>
    </source>
</evidence>
<feature type="binding site" evidence="7">
    <location>
        <position position="74"/>
    </location>
    <ligand>
        <name>Fe(3+)</name>
        <dbReference type="ChEBI" id="CHEBI:29034"/>
    </ligand>
</feature>
<evidence type="ECO:0000256" key="1">
    <source>
        <dbReference type="ARBA" id="ARBA00012864"/>
    </source>
</evidence>
<reference evidence="10" key="1">
    <citation type="submission" date="2015-07" db="EMBL/GenBank/DDBJ databases">
        <title>Draft Genome Sequences of Anaerolinea thermolimosa IMO-1, Bellilinea caldifistulae GOMI-1, Leptolinea tardivitalis YMTK-2, Levilinea saccharolytica KIBI-1,Longilinea arvoryzae KOME-1, Previously Described as Members of the Anaerolineaceae (Chloroflexi).</title>
        <authorList>
            <person name="Sekiguchi Y."/>
            <person name="Ohashi A."/>
            <person name="Matsuura N."/>
            <person name="Tourlousse M.D."/>
        </authorList>
    </citation>
    <scope>NUCLEOTIDE SEQUENCE [LARGE SCALE GENOMIC DNA]</scope>
    <source>
        <strain evidence="10">KOME-1</strain>
    </source>
</reference>
<comment type="similarity">
    <text evidence="7">Belongs to the metallo-dependent hydrolases superfamily. HutI family.</text>
</comment>
<feature type="binding site" evidence="7">
    <location>
        <position position="326"/>
    </location>
    <ligand>
        <name>Fe(3+)</name>
        <dbReference type="ChEBI" id="CHEBI:29034"/>
    </ligand>
</feature>
<comment type="subcellular location">
    <subcellularLocation>
        <location evidence="7">Cytoplasm</location>
    </subcellularLocation>
</comment>
<comment type="cofactor">
    <cofactor evidence="7">
        <name>Zn(2+)</name>
        <dbReference type="ChEBI" id="CHEBI:29105"/>
    </cofactor>
    <cofactor evidence="7">
        <name>Fe(3+)</name>
        <dbReference type="ChEBI" id="CHEBI:29034"/>
    </cofactor>
    <text evidence="7">Binds 1 zinc or iron ion per subunit.</text>
</comment>
<dbReference type="Pfam" id="PF22039">
    <property type="entry name" value="HUTI_composite_bact"/>
    <property type="match status" value="1"/>
</dbReference>
<dbReference type="SUPFAM" id="SSF51338">
    <property type="entry name" value="Composite domain of metallo-dependent hydrolases"/>
    <property type="match status" value="1"/>
</dbReference>
<dbReference type="GO" id="GO:0005506">
    <property type="term" value="F:iron ion binding"/>
    <property type="evidence" value="ECO:0007669"/>
    <property type="project" value="UniProtKB-UniRule"/>
</dbReference>
<dbReference type="Gene3D" id="2.30.40.10">
    <property type="entry name" value="Urease, subunit C, domain 1"/>
    <property type="match status" value="1"/>
</dbReference>
<evidence type="ECO:0000256" key="4">
    <source>
        <dbReference type="ARBA" id="ARBA00022808"/>
    </source>
</evidence>
<dbReference type="InterPro" id="IPR032466">
    <property type="entry name" value="Metal_Hydrolase"/>
</dbReference>
<gene>
    <name evidence="7" type="primary">hutI</name>
    <name evidence="10" type="ORF">LARV_01042</name>
</gene>
<dbReference type="NCBIfam" id="TIGR01224">
    <property type="entry name" value="hutI"/>
    <property type="match status" value="1"/>
</dbReference>
<dbReference type="OrthoDB" id="9776455at2"/>
<feature type="binding site" evidence="7">
    <location>
        <position position="74"/>
    </location>
    <ligand>
        <name>Zn(2+)</name>
        <dbReference type="ChEBI" id="CHEBI:29105"/>
    </ligand>
</feature>
<dbReference type="PANTHER" id="PTHR42752:SF1">
    <property type="entry name" value="IMIDAZOLONEPROPIONASE-RELATED"/>
    <property type="match status" value="1"/>
</dbReference>
<dbReference type="GO" id="GO:0019557">
    <property type="term" value="P:L-histidine catabolic process to glutamate and formate"/>
    <property type="evidence" value="ECO:0007669"/>
    <property type="project" value="UniProtKB-UniPathway"/>
</dbReference>
<comment type="pathway">
    <text evidence="7">Amino-acid degradation; L-histidine degradation into L-glutamate; N-formimidoyl-L-glutamate from L-histidine: step 3/3.</text>
</comment>
<feature type="binding site" evidence="7">
    <location>
        <position position="330"/>
    </location>
    <ligand>
        <name>N-formimidoyl-L-glutamate</name>
        <dbReference type="ChEBI" id="CHEBI:58928"/>
    </ligand>
</feature>
<keyword evidence="4 7" id="KW-0369">Histidine metabolism</keyword>
<evidence type="ECO:0000256" key="6">
    <source>
        <dbReference type="ARBA" id="ARBA00023004"/>
    </source>
</evidence>
<name>A0A0S7BD98_9CHLR</name>
<feature type="binding site" evidence="7">
    <location>
        <position position="254"/>
    </location>
    <ligand>
        <name>4-imidazolone-5-propanoate</name>
        <dbReference type="ChEBI" id="CHEBI:77893"/>
    </ligand>
</feature>
<evidence type="ECO:0000313" key="11">
    <source>
        <dbReference type="Proteomes" id="UP000055060"/>
    </source>
</evidence>
<keyword evidence="7" id="KW-0963">Cytoplasm</keyword>
<feature type="binding site" evidence="7">
    <location>
        <position position="179"/>
    </location>
    <ligand>
        <name>4-imidazolone-5-propanoate</name>
        <dbReference type="ChEBI" id="CHEBI:77893"/>
    </ligand>
</feature>
<organism evidence="10">
    <name type="scientific">Longilinea arvoryzae</name>
    <dbReference type="NCBI Taxonomy" id="360412"/>
    <lineage>
        <taxon>Bacteria</taxon>
        <taxon>Bacillati</taxon>
        <taxon>Chloroflexota</taxon>
        <taxon>Anaerolineae</taxon>
        <taxon>Anaerolineales</taxon>
        <taxon>Anaerolineaceae</taxon>
        <taxon>Longilinea</taxon>
    </lineage>
</organism>
<feature type="binding site" evidence="7">
    <location>
        <position position="331"/>
    </location>
    <ligand>
        <name>4-imidazolone-5-propanoate</name>
        <dbReference type="ChEBI" id="CHEBI:77893"/>
    </ligand>
</feature>
<feature type="binding site" evidence="7">
    <location>
        <position position="76"/>
    </location>
    <ligand>
        <name>Zn(2+)</name>
        <dbReference type="ChEBI" id="CHEBI:29105"/>
    </ligand>
</feature>
<dbReference type="EC" id="3.5.2.7" evidence="1 7"/>
<keyword evidence="3 7" id="KW-0378">Hydrolase</keyword>
<feature type="binding site" evidence="7">
    <location>
        <position position="328"/>
    </location>
    <ligand>
        <name>N-formimidoyl-L-glutamate</name>
        <dbReference type="ChEBI" id="CHEBI:58928"/>
    </ligand>
</feature>
<keyword evidence="5 7" id="KW-0862">Zinc</keyword>
<evidence type="ECO:0000313" key="10">
    <source>
        <dbReference type="EMBL" id="GAP13289.1"/>
    </source>
</evidence>
<dbReference type="GO" id="GO:0005737">
    <property type="term" value="C:cytoplasm"/>
    <property type="evidence" value="ECO:0007669"/>
    <property type="project" value="UniProtKB-SubCell"/>
</dbReference>
<proteinExistence type="inferred from homology"/>
<feature type="domain" description="Aminodeoxyfutalosine deaminase/Imidazolonepropionase-like composite" evidence="9">
    <location>
        <begin position="31"/>
        <end position="54"/>
    </location>
</feature>
<evidence type="ECO:0000256" key="3">
    <source>
        <dbReference type="ARBA" id="ARBA00022801"/>
    </source>
</evidence>
<dbReference type="InterPro" id="IPR011059">
    <property type="entry name" value="Metal-dep_hydrolase_composite"/>
</dbReference>
<sequence length="418" mass="44554">MLIHNLSQLLTLAGEPQRGSELGRLKIIPNGAVLVRGETFEVVGTADELLAAYPNEPRFDAGGGAALPGFVDPHTHLIWAGDRAAEFEMRLEGKTYLEILAAGGGILSTVRATRAASLDDLKEQTRTRMQAMFRCGTTTAEAKTGYGLESASELLQMQALLELDGEGPLELAPTYLGAHAIAPEYKDDPDGYTDLLCRQMLPELRSWWDRHAAGRPLPFVDIFCETGAFSLEQSRCVLSAARTLGFPLKIHADEFDNLGGASLAAELGAASADHLVKTSAIDITALAHSNTVAVALPCTPFGLAQAQYTPARQILAADGLLALASDINPGTAWCESMQFVIALACRYLKLTPAQAVAAATLNAAAAIGRSDRIGSIEAGKQADLIVLSVDDYRHLAYRFGGNLVKHVVKKGKVFTNAE</sequence>
<dbReference type="Pfam" id="PF01979">
    <property type="entry name" value="Amidohydro_1"/>
    <property type="match status" value="1"/>
</dbReference>
<feature type="binding site" evidence="7">
    <location>
        <position position="76"/>
    </location>
    <ligand>
        <name>Fe(3+)</name>
        <dbReference type="ChEBI" id="CHEBI:29034"/>
    </ligand>
</feature>
<evidence type="ECO:0000259" key="9">
    <source>
        <dbReference type="Pfam" id="PF22039"/>
    </source>
</evidence>
<protein>
    <recommendedName>
        <fullName evidence="1 7">Imidazolonepropionase</fullName>
        <ecNumber evidence="1 7">3.5.2.7</ecNumber>
    </recommendedName>
    <alternativeName>
        <fullName evidence="7">Imidazolone-5-propionate hydrolase</fullName>
    </alternativeName>
</protein>
<feature type="domain" description="Amidohydrolase-related" evidence="8">
    <location>
        <begin position="66"/>
        <end position="413"/>
    </location>
</feature>
<dbReference type="FunFam" id="3.20.20.140:FF:000007">
    <property type="entry name" value="Imidazolonepropionase"/>
    <property type="match status" value="1"/>
</dbReference>
<dbReference type="InterPro" id="IPR054418">
    <property type="entry name" value="MQNX/HUTI_composite_N"/>
</dbReference>
<keyword evidence="2 7" id="KW-0479">Metal-binding</keyword>
<dbReference type="InterPro" id="IPR005920">
    <property type="entry name" value="HutI"/>
</dbReference>
<dbReference type="EMBL" id="DF967972">
    <property type="protein sequence ID" value="GAP13289.1"/>
    <property type="molecule type" value="Genomic_DNA"/>
</dbReference>
<feature type="binding site" evidence="7">
    <location>
        <position position="146"/>
    </location>
    <ligand>
        <name>4-imidazolone-5-propanoate</name>
        <dbReference type="ChEBI" id="CHEBI:77893"/>
    </ligand>
</feature>
<feature type="binding site" evidence="7">
    <location>
        <position position="326"/>
    </location>
    <ligand>
        <name>Zn(2+)</name>
        <dbReference type="ChEBI" id="CHEBI:29105"/>
    </ligand>
</feature>
<dbReference type="GO" id="GO:0019556">
    <property type="term" value="P:L-histidine catabolic process to glutamate and formamide"/>
    <property type="evidence" value="ECO:0007669"/>
    <property type="project" value="UniProtKB-UniRule"/>
</dbReference>
<evidence type="ECO:0000256" key="5">
    <source>
        <dbReference type="ARBA" id="ARBA00022833"/>
    </source>
</evidence>
<feature type="binding site" evidence="7">
    <location>
        <position position="251"/>
    </location>
    <ligand>
        <name>Zn(2+)</name>
        <dbReference type="ChEBI" id="CHEBI:29105"/>
    </ligand>
</feature>
<dbReference type="UniPathway" id="UPA00379">
    <property type="reaction ID" value="UER00551"/>
</dbReference>
<comment type="function">
    <text evidence="7">Catalyzes the hydrolytic cleavage of the carbon-nitrogen bond in imidazolone-5-propanoate to yield N-formimidoyl-L-glutamate. It is the third step in the universal histidine degradation pathway.</text>
</comment>
<dbReference type="HAMAP" id="MF_00372">
    <property type="entry name" value="HutI"/>
    <property type="match status" value="1"/>
</dbReference>
<accession>A0A0S7BD98</accession>
<feature type="binding site" evidence="7">
    <location>
        <position position="83"/>
    </location>
    <ligand>
        <name>4-imidazolone-5-propanoate</name>
        <dbReference type="ChEBI" id="CHEBI:77893"/>
    </ligand>
</feature>
<comment type="catalytic activity">
    <reaction evidence="7">
        <text>4-imidazolone-5-propanoate + H2O = N-formimidoyl-L-glutamate</text>
        <dbReference type="Rhea" id="RHEA:23660"/>
        <dbReference type="ChEBI" id="CHEBI:15377"/>
        <dbReference type="ChEBI" id="CHEBI:58928"/>
        <dbReference type="ChEBI" id="CHEBI:77893"/>
        <dbReference type="EC" id="3.5.2.7"/>
    </reaction>
</comment>
<evidence type="ECO:0000256" key="7">
    <source>
        <dbReference type="HAMAP-Rule" id="MF_00372"/>
    </source>
</evidence>
<dbReference type="SUPFAM" id="SSF51556">
    <property type="entry name" value="Metallo-dependent hydrolases"/>
    <property type="match status" value="1"/>
</dbReference>
<dbReference type="Proteomes" id="UP000055060">
    <property type="component" value="Unassembled WGS sequence"/>
</dbReference>
<dbReference type="GO" id="GO:0008270">
    <property type="term" value="F:zinc ion binding"/>
    <property type="evidence" value="ECO:0007669"/>
    <property type="project" value="UniProtKB-UniRule"/>
</dbReference>
<dbReference type="STRING" id="360412.LARV_01042"/>
<keyword evidence="6 7" id="KW-0408">Iron</keyword>